<dbReference type="PROSITE" id="PS00086">
    <property type="entry name" value="CYTOCHROME_P450"/>
    <property type="match status" value="1"/>
</dbReference>
<dbReference type="GO" id="GO:0005506">
    <property type="term" value="F:iron ion binding"/>
    <property type="evidence" value="ECO:0007669"/>
    <property type="project" value="InterPro"/>
</dbReference>
<evidence type="ECO:0000256" key="10">
    <source>
        <dbReference type="SAM" id="SignalP"/>
    </source>
</evidence>
<dbReference type="InterPro" id="IPR017972">
    <property type="entry name" value="Cyt_P450_CS"/>
</dbReference>
<dbReference type="AlphaFoldDB" id="A0AAP0BVH3"/>
<dbReference type="InterPro" id="IPR036396">
    <property type="entry name" value="Cyt_P450_sf"/>
</dbReference>
<evidence type="ECO:0000313" key="12">
    <source>
        <dbReference type="Proteomes" id="UP001418222"/>
    </source>
</evidence>
<proteinExistence type="inferred from homology"/>
<name>A0AAP0BVH3_9ASPA</name>
<gene>
    <name evidence="11" type="primary">CYP71A9</name>
    <name evidence="11" type="ORF">KSP39_PZI003810</name>
</gene>
<dbReference type="InterPro" id="IPR001128">
    <property type="entry name" value="Cyt_P450"/>
</dbReference>
<organism evidence="11 12">
    <name type="scientific">Platanthera zijinensis</name>
    <dbReference type="NCBI Taxonomy" id="2320716"/>
    <lineage>
        <taxon>Eukaryota</taxon>
        <taxon>Viridiplantae</taxon>
        <taxon>Streptophyta</taxon>
        <taxon>Embryophyta</taxon>
        <taxon>Tracheophyta</taxon>
        <taxon>Spermatophyta</taxon>
        <taxon>Magnoliopsida</taxon>
        <taxon>Liliopsida</taxon>
        <taxon>Asparagales</taxon>
        <taxon>Orchidaceae</taxon>
        <taxon>Orchidoideae</taxon>
        <taxon>Orchideae</taxon>
        <taxon>Orchidinae</taxon>
        <taxon>Platanthera</taxon>
    </lineage>
</organism>
<dbReference type="EMBL" id="JBBWWQ010000003">
    <property type="protein sequence ID" value="KAK8950779.1"/>
    <property type="molecule type" value="Genomic_DNA"/>
</dbReference>
<feature type="binding site" description="axial binding residue" evidence="8">
    <location>
        <position position="466"/>
    </location>
    <ligand>
        <name>heme</name>
        <dbReference type="ChEBI" id="CHEBI:30413"/>
    </ligand>
    <ligandPart>
        <name>Fe</name>
        <dbReference type="ChEBI" id="CHEBI:18248"/>
    </ligandPart>
</feature>
<evidence type="ECO:0000256" key="3">
    <source>
        <dbReference type="ARBA" id="ARBA00022617"/>
    </source>
</evidence>
<evidence type="ECO:0000313" key="11">
    <source>
        <dbReference type="EMBL" id="KAK8950779.1"/>
    </source>
</evidence>
<dbReference type="PANTHER" id="PTHR47955">
    <property type="entry name" value="CYTOCHROME P450 FAMILY 71 PROTEIN"/>
    <property type="match status" value="1"/>
</dbReference>
<keyword evidence="10" id="KW-0732">Signal</keyword>
<evidence type="ECO:0000256" key="4">
    <source>
        <dbReference type="ARBA" id="ARBA00022723"/>
    </source>
</evidence>
<keyword evidence="12" id="KW-1185">Reference proteome</keyword>
<keyword evidence="6 8" id="KW-0408">Iron</keyword>
<dbReference type="PRINTS" id="PR00385">
    <property type="entry name" value="P450"/>
</dbReference>
<evidence type="ECO:0000256" key="7">
    <source>
        <dbReference type="ARBA" id="ARBA00023033"/>
    </source>
</evidence>
<keyword evidence="5 9" id="KW-0560">Oxidoreductase</keyword>
<dbReference type="PRINTS" id="PR00463">
    <property type="entry name" value="EP450I"/>
</dbReference>
<dbReference type="SUPFAM" id="SSF48264">
    <property type="entry name" value="Cytochrome P450"/>
    <property type="match status" value="1"/>
</dbReference>
<keyword evidence="4 8" id="KW-0479">Metal-binding</keyword>
<reference evidence="11 12" key="1">
    <citation type="journal article" date="2022" name="Nat. Plants">
        <title>Genomes of leafy and leafless Platanthera orchids illuminate the evolution of mycoheterotrophy.</title>
        <authorList>
            <person name="Li M.H."/>
            <person name="Liu K.W."/>
            <person name="Li Z."/>
            <person name="Lu H.C."/>
            <person name="Ye Q.L."/>
            <person name="Zhang D."/>
            <person name="Wang J.Y."/>
            <person name="Li Y.F."/>
            <person name="Zhong Z.M."/>
            <person name="Liu X."/>
            <person name="Yu X."/>
            <person name="Liu D.K."/>
            <person name="Tu X.D."/>
            <person name="Liu B."/>
            <person name="Hao Y."/>
            <person name="Liao X.Y."/>
            <person name="Jiang Y.T."/>
            <person name="Sun W.H."/>
            <person name="Chen J."/>
            <person name="Chen Y.Q."/>
            <person name="Ai Y."/>
            <person name="Zhai J.W."/>
            <person name="Wu S.S."/>
            <person name="Zhou Z."/>
            <person name="Hsiao Y.Y."/>
            <person name="Wu W.L."/>
            <person name="Chen Y.Y."/>
            <person name="Lin Y.F."/>
            <person name="Hsu J.L."/>
            <person name="Li C.Y."/>
            <person name="Wang Z.W."/>
            <person name="Zhao X."/>
            <person name="Zhong W.Y."/>
            <person name="Ma X.K."/>
            <person name="Ma L."/>
            <person name="Huang J."/>
            <person name="Chen G.Z."/>
            <person name="Huang M.Z."/>
            <person name="Huang L."/>
            <person name="Peng D.H."/>
            <person name="Luo Y.B."/>
            <person name="Zou S.Q."/>
            <person name="Chen S.P."/>
            <person name="Lan S."/>
            <person name="Tsai W.C."/>
            <person name="Van de Peer Y."/>
            <person name="Liu Z.J."/>
        </authorList>
    </citation>
    <scope>NUCLEOTIDE SEQUENCE [LARGE SCALE GENOMIC DNA]</scope>
    <source>
        <strain evidence="11">Lor287</strain>
    </source>
</reference>
<evidence type="ECO:0000256" key="1">
    <source>
        <dbReference type="ARBA" id="ARBA00001971"/>
    </source>
</evidence>
<sequence>MEQLPQFFLLLLLLLLAVSFLLLKTARTKNLRPPPGPWRLPIVGNLHLLDPTRLHRSLKALSLKHGPLMLLQLGSIPTLVVSSQNIAEEIFRHHDLAFSGRPLMSAAKKMFHNSSVTFSPYGDFWRQARKISMLELLGPRRVRAFEAVRMEEVAKLVAAVRALSDGGAAAANLTELTLSLANNIVCRVTIGEEYGAGGYGGEGGAWLHDVLSEAQRLLGGFWMEDYFPAMGWVDRLILRLKARLDKNFKEVDRFCDEAIERHRSVKNKMDGGDYLQALLRLHEDKVAEGSGRGDFLTSMDHVKAIISEVFIAGTDTSSSTITWTMTELIRNPRVMIKLQQELQQHAAHSNPTVDDNNSGEVINNIIHERDLEKLDYLKQVIKESFRLHPPAPLLVPRETTDPCEIRGYKIPAKTRVLINAFAIATDPGVWENPLEFRPERFERDDGADFTGKSFEYLPFGAGRRRCPGIGFATALVQLAVANLVHCFDWSMADGLKAEDMNMDEGIGITVHKKEPLRLVAKYKW</sequence>
<comment type="caution">
    <text evidence="11">The sequence shown here is derived from an EMBL/GenBank/DDBJ whole genome shotgun (WGS) entry which is preliminary data.</text>
</comment>
<dbReference type="Gene3D" id="1.10.630.10">
    <property type="entry name" value="Cytochrome P450"/>
    <property type="match status" value="1"/>
</dbReference>
<dbReference type="PANTHER" id="PTHR47955:SF19">
    <property type="entry name" value="CYTOCHROME P450 71A9-LIKE ISOFORM X1"/>
    <property type="match status" value="1"/>
</dbReference>
<dbReference type="GO" id="GO:0020037">
    <property type="term" value="F:heme binding"/>
    <property type="evidence" value="ECO:0007669"/>
    <property type="project" value="InterPro"/>
</dbReference>
<keyword evidence="7 9" id="KW-0503">Monooxygenase</keyword>
<evidence type="ECO:0000256" key="2">
    <source>
        <dbReference type="ARBA" id="ARBA00010617"/>
    </source>
</evidence>
<evidence type="ECO:0000256" key="8">
    <source>
        <dbReference type="PIRSR" id="PIRSR602401-1"/>
    </source>
</evidence>
<comment type="cofactor">
    <cofactor evidence="1 8">
        <name>heme</name>
        <dbReference type="ChEBI" id="CHEBI:30413"/>
    </cofactor>
</comment>
<keyword evidence="3 8" id="KW-0349">Heme</keyword>
<feature type="chain" id="PRO_5042862613" evidence="10">
    <location>
        <begin position="29"/>
        <end position="524"/>
    </location>
</feature>
<dbReference type="GO" id="GO:0004497">
    <property type="term" value="F:monooxygenase activity"/>
    <property type="evidence" value="ECO:0007669"/>
    <property type="project" value="UniProtKB-KW"/>
</dbReference>
<evidence type="ECO:0000256" key="9">
    <source>
        <dbReference type="RuleBase" id="RU000461"/>
    </source>
</evidence>
<feature type="signal peptide" evidence="10">
    <location>
        <begin position="1"/>
        <end position="28"/>
    </location>
</feature>
<dbReference type="Proteomes" id="UP001418222">
    <property type="component" value="Unassembled WGS sequence"/>
</dbReference>
<dbReference type="Pfam" id="PF00067">
    <property type="entry name" value="p450"/>
    <property type="match status" value="1"/>
</dbReference>
<dbReference type="GO" id="GO:0016705">
    <property type="term" value="F:oxidoreductase activity, acting on paired donors, with incorporation or reduction of molecular oxygen"/>
    <property type="evidence" value="ECO:0007669"/>
    <property type="project" value="InterPro"/>
</dbReference>
<evidence type="ECO:0000256" key="6">
    <source>
        <dbReference type="ARBA" id="ARBA00023004"/>
    </source>
</evidence>
<comment type="similarity">
    <text evidence="2 9">Belongs to the cytochrome P450 family.</text>
</comment>
<evidence type="ECO:0000256" key="5">
    <source>
        <dbReference type="ARBA" id="ARBA00023002"/>
    </source>
</evidence>
<dbReference type="InterPro" id="IPR002401">
    <property type="entry name" value="Cyt_P450_E_grp-I"/>
</dbReference>
<accession>A0AAP0BVH3</accession>
<dbReference type="CDD" id="cd11072">
    <property type="entry name" value="CYP71-like"/>
    <property type="match status" value="1"/>
</dbReference>
<dbReference type="FunFam" id="1.10.630.10:FF:000043">
    <property type="entry name" value="Cytochrome P450 99A2"/>
    <property type="match status" value="1"/>
</dbReference>
<protein>
    <submittedName>
        <fullName evidence="11">Cytochrome P450 71A9</fullName>
    </submittedName>
</protein>